<sequence length="103" mass="11164">MQEMRKDSARHGILSSNGAETISSLCLIPNLGKHHSNQLSVVTQNGTSVLMQTIGECRKVSYLHKVCSCKTSAACFKGNFGLFSDNMVAPNKCRDPVTKTSNC</sequence>
<dbReference type="VEuPathDB" id="VectorBase:GAUT008295"/>
<dbReference type="AlphaFoldDB" id="A0A1A9ULF7"/>
<proteinExistence type="predicted"/>
<keyword evidence="2" id="KW-1185">Reference proteome</keyword>
<name>A0A1A9ULF7_GLOAU</name>
<evidence type="ECO:0000313" key="1">
    <source>
        <dbReference type="EnsemblMetazoa" id="GAUT008295-PA"/>
    </source>
</evidence>
<accession>A0A1A9ULF7</accession>
<dbReference type="Proteomes" id="UP000078200">
    <property type="component" value="Unassembled WGS sequence"/>
</dbReference>
<protein>
    <submittedName>
        <fullName evidence="1">Uncharacterized protein</fullName>
    </submittedName>
</protein>
<dbReference type="EnsemblMetazoa" id="GAUT008295-RA">
    <property type="protein sequence ID" value="GAUT008295-PA"/>
    <property type="gene ID" value="GAUT008295"/>
</dbReference>
<reference evidence="1" key="1">
    <citation type="submission" date="2020-05" db="UniProtKB">
        <authorList>
            <consortium name="EnsemblMetazoa"/>
        </authorList>
    </citation>
    <scope>IDENTIFICATION</scope>
    <source>
        <strain evidence="1">TTRI</strain>
    </source>
</reference>
<organism evidence="1 2">
    <name type="scientific">Glossina austeni</name>
    <name type="common">Savannah tsetse fly</name>
    <dbReference type="NCBI Taxonomy" id="7395"/>
    <lineage>
        <taxon>Eukaryota</taxon>
        <taxon>Metazoa</taxon>
        <taxon>Ecdysozoa</taxon>
        <taxon>Arthropoda</taxon>
        <taxon>Hexapoda</taxon>
        <taxon>Insecta</taxon>
        <taxon>Pterygota</taxon>
        <taxon>Neoptera</taxon>
        <taxon>Endopterygota</taxon>
        <taxon>Diptera</taxon>
        <taxon>Brachycera</taxon>
        <taxon>Muscomorpha</taxon>
        <taxon>Hippoboscoidea</taxon>
        <taxon>Glossinidae</taxon>
        <taxon>Glossina</taxon>
    </lineage>
</organism>
<evidence type="ECO:0000313" key="2">
    <source>
        <dbReference type="Proteomes" id="UP000078200"/>
    </source>
</evidence>